<dbReference type="Proteomes" id="UP000199542">
    <property type="component" value="Unassembled WGS sequence"/>
</dbReference>
<keyword evidence="1" id="KW-0472">Membrane</keyword>
<accession>A0A1G4P6Y9</accession>
<gene>
    <name evidence="2" type="ORF">SAMN02927900_00053</name>
</gene>
<feature type="transmembrane region" description="Helical" evidence="1">
    <location>
        <begin position="68"/>
        <end position="88"/>
    </location>
</feature>
<dbReference type="RefSeq" id="WP_092583057.1">
    <property type="nucleotide sequence ID" value="NZ_FMTM01000001.1"/>
</dbReference>
<evidence type="ECO:0000256" key="1">
    <source>
        <dbReference type="SAM" id="Phobius"/>
    </source>
</evidence>
<dbReference type="InterPro" id="IPR009325">
    <property type="entry name" value="DUF983"/>
</dbReference>
<proteinExistence type="predicted"/>
<dbReference type="AlphaFoldDB" id="A0A1G4P6Y9"/>
<evidence type="ECO:0000313" key="3">
    <source>
        <dbReference type="Proteomes" id="UP000199542"/>
    </source>
</evidence>
<evidence type="ECO:0000313" key="2">
    <source>
        <dbReference type="EMBL" id="SCW27868.1"/>
    </source>
</evidence>
<dbReference type="Pfam" id="PF06170">
    <property type="entry name" value="DUF983"/>
    <property type="match status" value="1"/>
</dbReference>
<sequence>MTTASTEQPVRYGDAEKSERPLGRSIMRGMLNSCPHCGSGKLFRAYLKPVDHCAACGEAMHHHRSDDLPPYLVILVLGHVVVGGYMMTDMIWPLPLWLTLAIWAPITVLTALVSIQPIKGGVIGLQWALRLHGFGDQNDDHDDYDIPGRGRSS</sequence>
<dbReference type="EMBL" id="FMTM01000001">
    <property type="protein sequence ID" value="SCW27868.1"/>
    <property type="molecule type" value="Genomic_DNA"/>
</dbReference>
<reference evidence="2 3" key="1">
    <citation type="submission" date="2016-10" db="EMBL/GenBank/DDBJ databases">
        <authorList>
            <person name="de Groot N.N."/>
        </authorList>
    </citation>
    <scope>NUCLEOTIDE SEQUENCE [LARGE SCALE GENOMIC DNA]</scope>
    <source>
        <strain evidence="2 3">CGMCC 1.3401</strain>
    </source>
</reference>
<keyword evidence="1" id="KW-0812">Transmembrane</keyword>
<protein>
    <submittedName>
        <fullName evidence="2">Uncharacterized conserved protein, DUF983 family</fullName>
    </submittedName>
</protein>
<keyword evidence="1" id="KW-1133">Transmembrane helix</keyword>
<dbReference type="NCBIfam" id="NF004633">
    <property type="entry name" value="PRK05978.1"/>
    <property type="match status" value="1"/>
</dbReference>
<name>A0A1G4P6Y9_9HYPH</name>
<feature type="transmembrane region" description="Helical" evidence="1">
    <location>
        <begin position="94"/>
        <end position="115"/>
    </location>
</feature>
<organism evidence="2 3">
    <name type="scientific">Rhizobium mongolense subsp. loessense</name>
    <dbReference type="NCBI Taxonomy" id="158890"/>
    <lineage>
        <taxon>Bacteria</taxon>
        <taxon>Pseudomonadati</taxon>
        <taxon>Pseudomonadota</taxon>
        <taxon>Alphaproteobacteria</taxon>
        <taxon>Hyphomicrobiales</taxon>
        <taxon>Rhizobiaceae</taxon>
        <taxon>Rhizobium/Agrobacterium group</taxon>
        <taxon>Rhizobium</taxon>
    </lineage>
</organism>